<dbReference type="InterPro" id="IPR025743">
    <property type="entry name" value="TssM1_N"/>
</dbReference>
<dbReference type="AlphaFoldDB" id="B5E878"/>
<sequence>MKKETILICCKYVLFASAFCPFLVIAFVMFPLLTWSWRIGAFLPFFALALWGTLVLIKKGVLLARGRRQAPAAVNPPQPGKEGEAQDPLADLQQHWAGGLEILRRSHLSREGNPLYVLPWFLVLGEAGSGKSAALKDARLCSPFPGTEQGTAPTSSCRWVFYDQGVLLDTAGRYAVPAAAERDDAEWRRLLWLLKKYRHEDPLNGVILTLPADKLARGAQEELENYARALRARIDEMIRLLGINFPVYLLITKSDLIEGMEPFCAALPASTLNQPMGLAKEELSTGLSLFMERFSLGLDEALRRLRLILLQHREAGAGAASLLLPDRIRGLYAPLNAFVQAAFGANHYQETPLLRGIYFCSANPAKTPLASGEPSPSAHPLFLHEFFEKVLPGDRGLWAPGAQALKRQRVVLNWALTGWGLTGLALCLMLSYSFAKNIRVIRDASQLVSRTQELQGTVPIDLPAMGRLSGMISEVEQQNREWWVPRFGLNRSKEIELELKARFCSGFRDRFLVFFDRSLADTVSSFSPSTPDQLFGTCVMHLSRRCNLLKARLEGENSQLLASRPLPDYPLILLPQQAGGPAFGNLYLDYLNWRADREGINKELEWLQLLLKQAYLVKGSDLSWLLEFVDRLHPEAAITLQQFWGGSRPLPQEPAIPPSLTAKGSERIRSMLAQIAAAHPEPGILAREKGEFEARYRAACFTAWQRFAWEFPKGDQRLVAPKEWRYVAANMASDKGPYLSFMRRALAELQPLAGAGHLPPWVMQMYRFQLLRAAGPAAGVAASMAPAADGVAGRLQRLATRKGSGPDGVQGADVTREYLDALARVAPVAKSRSLALQMAREAFANTQEQSKSPLFLAADAAQRLNALLIQADGDDTFLRLVSGPIAFYGTFVRMETACELQAQWEEKVLKEVQGANDAQTLQYLLGKDGPVWRYVGQFADPFLGWSPGRGYYARSALGGAVPFSTEFYAFLAKGAKTKIAASAPSRGSYQVTIKGLPTDANAEARVKPQGTRLELQCAAGSQVISNMNYPVSRPFVWSPDSCGDVLFHIDIGDTVLTRRYSGTRGFAAFLKDFPGGRHTFYPSHFPAEREALEKMGVRFIRVNYQIFGAGDIFEGQGETLPGRVPQKVAECWD</sequence>
<accession>B5E878</accession>
<protein>
    <submittedName>
        <fullName evidence="3">Type VI secretion system ATPase and inner membrane protein TssM</fullName>
    </submittedName>
</protein>
<dbReference type="RefSeq" id="WP_012531478.1">
    <property type="nucleotide sequence ID" value="NC_011146.1"/>
</dbReference>
<dbReference type="SUPFAM" id="SSF52540">
    <property type="entry name" value="P-loop containing nucleoside triphosphate hydrolases"/>
    <property type="match status" value="1"/>
</dbReference>
<proteinExistence type="predicted"/>
<dbReference type="STRING" id="404380.Gbem_3045"/>
<evidence type="ECO:0000313" key="4">
    <source>
        <dbReference type="Proteomes" id="UP000008825"/>
    </source>
</evidence>
<evidence type="ECO:0000259" key="2">
    <source>
        <dbReference type="Pfam" id="PF14331"/>
    </source>
</evidence>
<dbReference type="PANTHER" id="PTHR36153:SF1">
    <property type="entry name" value="TYPE VI SECRETION SYSTEM COMPONENT TSSM1"/>
    <property type="match status" value="1"/>
</dbReference>
<dbReference type="eggNOG" id="COG3523">
    <property type="taxonomic scope" value="Bacteria"/>
</dbReference>
<keyword evidence="1" id="KW-0472">Membrane</keyword>
<dbReference type="CDD" id="cd00882">
    <property type="entry name" value="Ras_like_GTPase"/>
    <property type="match status" value="1"/>
</dbReference>
<organism evidence="3 4">
    <name type="scientific">Citrifermentans bemidjiense (strain ATCC BAA-1014 / DSM 16622 / JCM 12645 / Bem)</name>
    <name type="common">Geobacter bemidjiensis</name>
    <dbReference type="NCBI Taxonomy" id="404380"/>
    <lineage>
        <taxon>Bacteria</taxon>
        <taxon>Pseudomonadati</taxon>
        <taxon>Thermodesulfobacteriota</taxon>
        <taxon>Desulfuromonadia</taxon>
        <taxon>Geobacterales</taxon>
        <taxon>Geobacteraceae</taxon>
        <taxon>Citrifermentans</taxon>
    </lineage>
</organism>
<evidence type="ECO:0000256" key="1">
    <source>
        <dbReference type="SAM" id="Phobius"/>
    </source>
</evidence>
<reference evidence="3 4" key="2">
    <citation type="journal article" date="2010" name="BMC Genomics">
        <title>The genome of Geobacter bemidjiensis, exemplar for the subsurface clade of Geobacter species that predominate in Fe(III)-reducing subsurface environments.</title>
        <authorList>
            <person name="Aklujkar M."/>
            <person name="Young N.D."/>
            <person name="Holmes D."/>
            <person name="Chavan M."/>
            <person name="Risso C."/>
            <person name="Kiss H.E."/>
            <person name="Han C.S."/>
            <person name="Land M.L."/>
            <person name="Lovley D.R."/>
        </authorList>
    </citation>
    <scope>NUCLEOTIDE SEQUENCE [LARGE SCALE GENOMIC DNA]</scope>
    <source>
        <strain evidence="4">ATCC BAA-1014 / DSM 16622 / JCM 12645 / Bem</strain>
    </source>
</reference>
<dbReference type="Proteomes" id="UP000008825">
    <property type="component" value="Chromosome"/>
</dbReference>
<dbReference type="OrthoDB" id="9758229at2"/>
<dbReference type="HOGENOM" id="CLU_004067_0_0_7"/>
<reference evidence="3 4" key="1">
    <citation type="submission" date="2008-07" db="EMBL/GenBank/DDBJ databases">
        <title>Complete sequence of Geobacter bemidjiensis BEM.</title>
        <authorList>
            <consortium name="US DOE Joint Genome Institute"/>
            <person name="Lucas S."/>
            <person name="Copeland A."/>
            <person name="Lapidus A."/>
            <person name="Glavina del Rio T."/>
            <person name="Dalin E."/>
            <person name="Tice H."/>
            <person name="Bruce D."/>
            <person name="Goodwin L."/>
            <person name="Pitluck S."/>
            <person name="Kiss H."/>
            <person name="Brettin T."/>
            <person name="Detter J.C."/>
            <person name="Han C."/>
            <person name="Kuske C.R."/>
            <person name="Schmutz J."/>
            <person name="Larimer F."/>
            <person name="Land M."/>
            <person name="Hauser L."/>
            <person name="Kyrpides N."/>
            <person name="Lykidis A."/>
            <person name="Lovley D."/>
            <person name="Richardson P."/>
        </authorList>
    </citation>
    <scope>NUCLEOTIDE SEQUENCE [LARGE SCALE GENOMIC DNA]</scope>
    <source>
        <strain evidence="4">ATCC BAA-1014 / DSM 16622 / JCM 12645 / Bem</strain>
    </source>
</reference>
<feature type="transmembrane region" description="Helical" evidence="1">
    <location>
        <begin position="12"/>
        <end position="33"/>
    </location>
</feature>
<dbReference type="InterPro" id="IPR027417">
    <property type="entry name" value="P-loop_NTPase"/>
</dbReference>
<dbReference type="EMBL" id="CP001124">
    <property type="protein sequence ID" value="ACH40047.1"/>
    <property type="molecule type" value="Genomic_DNA"/>
</dbReference>
<dbReference type="InterPro" id="IPR053156">
    <property type="entry name" value="T6SS_TssM-like"/>
</dbReference>
<keyword evidence="1" id="KW-0812">Transmembrane</keyword>
<name>B5E878_CITBB</name>
<dbReference type="KEGG" id="gbm:Gbem_3045"/>
<evidence type="ECO:0000313" key="3">
    <source>
        <dbReference type="EMBL" id="ACH40047.1"/>
    </source>
</evidence>
<keyword evidence="4" id="KW-1185">Reference proteome</keyword>
<feature type="transmembrane region" description="Helical" evidence="1">
    <location>
        <begin position="411"/>
        <end position="435"/>
    </location>
</feature>
<dbReference type="Pfam" id="PF14331">
    <property type="entry name" value="IcmF-related_N"/>
    <property type="match status" value="1"/>
</dbReference>
<keyword evidence="1" id="KW-1133">Transmembrane helix</keyword>
<gene>
    <name evidence="3" type="primary">tssM</name>
    <name evidence="3" type="ordered locus">Gbem_3045</name>
</gene>
<feature type="domain" description="Type VI secretion system component TssM1 N-terminal" evidence="2">
    <location>
        <begin position="181"/>
        <end position="417"/>
    </location>
</feature>
<feature type="transmembrane region" description="Helical" evidence="1">
    <location>
        <begin position="39"/>
        <end position="57"/>
    </location>
</feature>
<dbReference type="PANTHER" id="PTHR36153">
    <property type="entry name" value="INNER MEMBRANE PROTEIN-RELATED"/>
    <property type="match status" value="1"/>
</dbReference>